<feature type="compositionally biased region" description="Polar residues" evidence="1">
    <location>
        <begin position="14"/>
        <end position="24"/>
    </location>
</feature>
<keyword evidence="3" id="KW-1185">Reference proteome</keyword>
<reference evidence="2 3" key="1">
    <citation type="journal article" date="2024" name="BMC Biol.">
        <title>Comparative genomics of Ascetosporea gives new insight into the evolutionary basis for animal parasitism in Rhizaria.</title>
        <authorList>
            <person name="Hiltunen Thoren M."/>
            <person name="Onut-Brannstrom I."/>
            <person name="Alfjorden A."/>
            <person name="Peckova H."/>
            <person name="Swords F."/>
            <person name="Hooper C."/>
            <person name="Holzer A.S."/>
            <person name="Bass D."/>
            <person name="Burki F."/>
        </authorList>
    </citation>
    <scope>NUCLEOTIDE SEQUENCE [LARGE SCALE GENOMIC DNA]</scope>
    <source>
        <strain evidence="2">20-A016</strain>
    </source>
</reference>
<feature type="region of interest" description="Disordered" evidence="1">
    <location>
        <begin position="1"/>
        <end position="24"/>
    </location>
</feature>
<accession>A0ABV2AQX4</accession>
<dbReference type="Proteomes" id="UP001439008">
    <property type="component" value="Unassembled WGS sequence"/>
</dbReference>
<sequence>MFTSGKPPRETNQKKANQMLQTQTRRQVLEEIESIKSKQKNKKSKSVKFGEIESGGITEINLDKILNNTDNEKSVKSSKKEIVKKNLIQMIKDKLTEKINSILNCKIF</sequence>
<organism evidence="2 3">
    <name type="scientific">Bonamia ostreae</name>
    <dbReference type="NCBI Taxonomy" id="126728"/>
    <lineage>
        <taxon>Eukaryota</taxon>
        <taxon>Sar</taxon>
        <taxon>Rhizaria</taxon>
        <taxon>Endomyxa</taxon>
        <taxon>Ascetosporea</taxon>
        <taxon>Haplosporida</taxon>
        <taxon>Bonamia</taxon>
    </lineage>
</organism>
<gene>
    <name evidence="2" type="ORF">MHBO_003466</name>
</gene>
<protein>
    <submittedName>
        <fullName evidence="2">Uncharacterized protein</fullName>
    </submittedName>
</protein>
<name>A0ABV2AQX4_9EUKA</name>
<comment type="caution">
    <text evidence="2">The sequence shown here is derived from an EMBL/GenBank/DDBJ whole genome shotgun (WGS) entry which is preliminary data.</text>
</comment>
<proteinExistence type="predicted"/>
<evidence type="ECO:0000313" key="2">
    <source>
        <dbReference type="EMBL" id="MES1921939.1"/>
    </source>
</evidence>
<evidence type="ECO:0000313" key="3">
    <source>
        <dbReference type="Proteomes" id="UP001439008"/>
    </source>
</evidence>
<evidence type="ECO:0000256" key="1">
    <source>
        <dbReference type="SAM" id="MobiDB-lite"/>
    </source>
</evidence>
<dbReference type="EMBL" id="JBDODL010001965">
    <property type="protein sequence ID" value="MES1921939.1"/>
    <property type="molecule type" value="Genomic_DNA"/>
</dbReference>